<comment type="caution">
    <text evidence="2">The sequence shown here is derived from an EMBL/GenBank/DDBJ whole genome shotgun (WGS) entry which is preliminary data.</text>
</comment>
<name>A0A7W7RLU1_9ACTN</name>
<feature type="region of interest" description="Disordered" evidence="1">
    <location>
        <begin position="1"/>
        <end position="20"/>
    </location>
</feature>
<proteinExistence type="predicted"/>
<protein>
    <submittedName>
        <fullName evidence="2">Uncharacterized protein</fullName>
    </submittedName>
</protein>
<evidence type="ECO:0000313" key="3">
    <source>
        <dbReference type="Proteomes" id="UP000523007"/>
    </source>
</evidence>
<evidence type="ECO:0000256" key="1">
    <source>
        <dbReference type="SAM" id="MobiDB-lite"/>
    </source>
</evidence>
<dbReference type="EMBL" id="JACHJT010000001">
    <property type="protein sequence ID" value="MBB4933923.1"/>
    <property type="molecule type" value="Genomic_DNA"/>
</dbReference>
<accession>A0A7W7RLU1</accession>
<dbReference type="AlphaFoldDB" id="A0A7W7RLU1"/>
<keyword evidence="3" id="KW-1185">Reference proteome</keyword>
<reference evidence="2 3" key="1">
    <citation type="submission" date="2020-08" db="EMBL/GenBank/DDBJ databases">
        <title>Sequencing the genomes of 1000 actinobacteria strains.</title>
        <authorList>
            <person name="Klenk H.-P."/>
        </authorList>
    </citation>
    <scope>NUCLEOTIDE SEQUENCE [LARGE SCALE GENOMIC DNA]</scope>
    <source>
        <strain evidence="2 3">DSM 102030</strain>
    </source>
</reference>
<organism evidence="2 3">
    <name type="scientific">Lipingzhangella halophila</name>
    <dbReference type="NCBI Taxonomy" id="1783352"/>
    <lineage>
        <taxon>Bacteria</taxon>
        <taxon>Bacillati</taxon>
        <taxon>Actinomycetota</taxon>
        <taxon>Actinomycetes</taxon>
        <taxon>Streptosporangiales</taxon>
        <taxon>Nocardiopsidaceae</taxon>
        <taxon>Lipingzhangella</taxon>
    </lineage>
</organism>
<evidence type="ECO:0000313" key="2">
    <source>
        <dbReference type="EMBL" id="MBB4933923.1"/>
    </source>
</evidence>
<dbReference type="Proteomes" id="UP000523007">
    <property type="component" value="Unassembled WGS sequence"/>
</dbReference>
<gene>
    <name evidence="2" type="ORF">F4561_004743</name>
</gene>
<sequence length="60" mass="6652">MSDRPTRTKEEGPRHTTELARRLTASGHDVCVEPWRARYPSLLYPGDRQSVDAGTTAGPT</sequence>